<keyword evidence="3" id="KW-0812">Transmembrane</keyword>
<evidence type="ECO:0000259" key="4">
    <source>
        <dbReference type="PROSITE" id="PS50887"/>
    </source>
</evidence>
<dbReference type="CDD" id="cd01949">
    <property type="entry name" value="GGDEF"/>
    <property type="match status" value="1"/>
</dbReference>
<dbReference type="PROSITE" id="PS50887">
    <property type="entry name" value="GGDEF"/>
    <property type="match status" value="1"/>
</dbReference>
<dbReference type="EC" id="2.7.7.65" evidence="1"/>
<dbReference type="InterPro" id="IPR050469">
    <property type="entry name" value="Diguanylate_Cyclase"/>
</dbReference>
<dbReference type="GO" id="GO:0043709">
    <property type="term" value="P:cell adhesion involved in single-species biofilm formation"/>
    <property type="evidence" value="ECO:0007669"/>
    <property type="project" value="TreeGrafter"/>
</dbReference>
<dbReference type="AlphaFoldDB" id="A0A917HJZ1"/>
<dbReference type="GO" id="GO:1902201">
    <property type="term" value="P:negative regulation of bacterial-type flagellum-dependent cell motility"/>
    <property type="evidence" value="ECO:0007669"/>
    <property type="project" value="TreeGrafter"/>
</dbReference>
<evidence type="ECO:0000313" key="6">
    <source>
        <dbReference type="Proteomes" id="UP000647241"/>
    </source>
</evidence>
<feature type="transmembrane region" description="Helical" evidence="3">
    <location>
        <begin position="66"/>
        <end position="85"/>
    </location>
</feature>
<sequence>MSLLSWIDNRTLIGCQILTSSVLALVFLGMKHTHPRLRGARTFSLGFAVGVVGCCLFIARGAISDLASVVLANALILSAFALFYQGLLRFFDDQRRIWLAFVWAVIALSVPPMIYYTLVHQETVPRIIICEAAIFPIRLLMTIELFRYARDRSLLKLFAAIMAAYTLMGVARVVLTLLYGSPADFMQRNLIQSSVLVINVILVCIIGLFFLLMLSGELMDALESQSFEDLVSGALNRRGIEQKLAIELGSAKRTRMAPSIALIDLDHFKAINDTQGHAAGDKALREVAHAISSRLRDYDYVGRYGGDEFLLVLPQVSYQDTTKIIERIQQAIRALPHPRPELPITLSIGVTQAVPFESAEVILARADAALYEAKRAGRNCCRVIPPTVDVEIPAAVTAPNNPS</sequence>
<organism evidence="5 6">
    <name type="scientific">Edaphobacter dinghuensis</name>
    <dbReference type="NCBI Taxonomy" id="1560005"/>
    <lineage>
        <taxon>Bacteria</taxon>
        <taxon>Pseudomonadati</taxon>
        <taxon>Acidobacteriota</taxon>
        <taxon>Terriglobia</taxon>
        <taxon>Terriglobales</taxon>
        <taxon>Acidobacteriaceae</taxon>
        <taxon>Edaphobacter</taxon>
    </lineage>
</organism>
<dbReference type="RefSeq" id="WP_188554607.1">
    <property type="nucleotide sequence ID" value="NZ_BMGT01000003.1"/>
</dbReference>
<keyword evidence="3" id="KW-1133">Transmembrane helix</keyword>
<feature type="transmembrane region" description="Helical" evidence="3">
    <location>
        <begin position="42"/>
        <end position="60"/>
    </location>
</feature>
<dbReference type="GO" id="GO:0052621">
    <property type="term" value="F:diguanylate cyclase activity"/>
    <property type="evidence" value="ECO:0007669"/>
    <property type="project" value="UniProtKB-EC"/>
</dbReference>
<keyword evidence="3" id="KW-0472">Membrane</keyword>
<dbReference type="GO" id="GO:0005886">
    <property type="term" value="C:plasma membrane"/>
    <property type="evidence" value="ECO:0007669"/>
    <property type="project" value="TreeGrafter"/>
</dbReference>
<dbReference type="Proteomes" id="UP000647241">
    <property type="component" value="Unassembled WGS sequence"/>
</dbReference>
<name>A0A917HJZ1_9BACT</name>
<dbReference type="InterPro" id="IPR043128">
    <property type="entry name" value="Rev_trsase/Diguanyl_cyclase"/>
</dbReference>
<feature type="transmembrane region" description="Helical" evidence="3">
    <location>
        <begin position="124"/>
        <end position="146"/>
    </location>
</feature>
<dbReference type="FunFam" id="3.30.70.270:FF:000001">
    <property type="entry name" value="Diguanylate cyclase domain protein"/>
    <property type="match status" value="1"/>
</dbReference>
<accession>A0A917HJZ1</accession>
<dbReference type="SMART" id="SM00267">
    <property type="entry name" value="GGDEF"/>
    <property type="match status" value="1"/>
</dbReference>
<feature type="transmembrane region" description="Helical" evidence="3">
    <location>
        <begin position="191"/>
        <end position="214"/>
    </location>
</feature>
<reference evidence="5" key="1">
    <citation type="journal article" date="2014" name="Int. J. Syst. Evol. Microbiol.">
        <title>Complete genome sequence of Corynebacterium casei LMG S-19264T (=DSM 44701T), isolated from a smear-ripened cheese.</title>
        <authorList>
            <consortium name="US DOE Joint Genome Institute (JGI-PGF)"/>
            <person name="Walter F."/>
            <person name="Albersmeier A."/>
            <person name="Kalinowski J."/>
            <person name="Ruckert C."/>
        </authorList>
    </citation>
    <scope>NUCLEOTIDE SEQUENCE</scope>
    <source>
        <strain evidence="5">CGMCC 1.12997</strain>
    </source>
</reference>
<evidence type="ECO:0000256" key="2">
    <source>
        <dbReference type="ARBA" id="ARBA00034247"/>
    </source>
</evidence>
<dbReference type="Gene3D" id="3.30.70.270">
    <property type="match status" value="1"/>
</dbReference>
<dbReference type="Pfam" id="PF00990">
    <property type="entry name" value="GGDEF"/>
    <property type="match status" value="1"/>
</dbReference>
<dbReference type="SUPFAM" id="SSF55073">
    <property type="entry name" value="Nucleotide cyclase"/>
    <property type="match status" value="1"/>
</dbReference>
<dbReference type="InterPro" id="IPR029787">
    <property type="entry name" value="Nucleotide_cyclase"/>
</dbReference>
<evidence type="ECO:0000313" key="5">
    <source>
        <dbReference type="EMBL" id="GGG81112.1"/>
    </source>
</evidence>
<feature type="domain" description="GGDEF" evidence="4">
    <location>
        <begin position="256"/>
        <end position="386"/>
    </location>
</feature>
<feature type="transmembrane region" description="Helical" evidence="3">
    <location>
        <begin position="97"/>
        <end position="118"/>
    </location>
</feature>
<dbReference type="InterPro" id="IPR000160">
    <property type="entry name" value="GGDEF_dom"/>
</dbReference>
<reference evidence="5" key="2">
    <citation type="submission" date="2020-09" db="EMBL/GenBank/DDBJ databases">
        <authorList>
            <person name="Sun Q."/>
            <person name="Zhou Y."/>
        </authorList>
    </citation>
    <scope>NUCLEOTIDE SEQUENCE</scope>
    <source>
        <strain evidence="5">CGMCC 1.12997</strain>
    </source>
</reference>
<proteinExistence type="predicted"/>
<comment type="catalytic activity">
    <reaction evidence="2">
        <text>2 GTP = 3',3'-c-di-GMP + 2 diphosphate</text>
        <dbReference type="Rhea" id="RHEA:24898"/>
        <dbReference type="ChEBI" id="CHEBI:33019"/>
        <dbReference type="ChEBI" id="CHEBI:37565"/>
        <dbReference type="ChEBI" id="CHEBI:58805"/>
        <dbReference type="EC" id="2.7.7.65"/>
    </reaction>
</comment>
<keyword evidence="6" id="KW-1185">Reference proteome</keyword>
<evidence type="ECO:0000256" key="3">
    <source>
        <dbReference type="SAM" id="Phobius"/>
    </source>
</evidence>
<protein>
    <recommendedName>
        <fullName evidence="1">diguanylate cyclase</fullName>
        <ecNumber evidence="1">2.7.7.65</ecNumber>
    </recommendedName>
</protein>
<gene>
    <name evidence="5" type="ORF">GCM10011585_25700</name>
</gene>
<evidence type="ECO:0000256" key="1">
    <source>
        <dbReference type="ARBA" id="ARBA00012528"/>
    </source>
</evidence>
<feature type="transmembrane region" description="Helical" evidence="3">
    <location>
        <begin position="12"/>
        <end position="30"/>
    </location>
</feature>
<dbReference type="EMBL" id="BMGT01000003">
    <property type="protein sequence ID" value="GGG81112.1"/>
    <property type="molecule type" value="Genomic_DNA"/>
</dbReference>
<dbReference type="NCBIfam" id="TIGR00254">
    <property type="entry name" value="GGDEF"/>
    <property type="match status" value="1"/>
</dbReference>
<feature type="transmembrane region" description="Helical" evidence="3">
    <location>
        <begin position="158"/>
        <end position="179"/>
    </location>
</feature>
<dbReference type="PANTHER" id="PTHR45138:SF9">
    <property type="entry name" value="DIGUANYLATE CYCLASE DGCM-RELATED"/>
    <property type="match status" value="1"/>
</dbReference>
<dbReference type="PANTHER" id="PTHR45138">
    <property type="entry name" value="REGULATORY COMPONENTS OF SENSORY TRANSDUCTION SYSTEM"/>
    <property type="match status" value="1"/>
</dbReference>
<comment type="caution">
    <text evidence="5">The sequence shown here is derived from an EMBL/GenBank/DDBJ whole genome shotgun (WGS) entry which is preliminary data.</text>
</comment>